<dbReference type="RefSeq" id="WP_076488387.1">
    <property type="nucleotide sequence ID" value="NZ_FTMS01000006.1"/>
</dbReference>
<dbReference type="EMBL" id="FTMS01000006">
    <property type="protein sequence ID" value="SIQ27956.1"/>
    <property type="molecule type" value="Genomic_DNA"/>
</dbReference>
<sequence length="390" mass="45463">MENQALWILYTTSNDRFPYRVEIRRGTEQVIALWTQDKWPGSGKQIFCIREGEPDGEPWQFTEVERVPVVRLERFGKQLTVILDRPTRKRCNFLFLQKRYKNRPGTYEQIFFRTQQGMNQHRSSSRVRLPPGHSPYRVIVDSAERYPWKFPGPATERRKLPAGDYALEIDHQLHAVVERKTFENLLSDFSSLQGLHAKLDDLGRWDHAAVVIEAEYRDFLNPRKMEGRWPITHAVRVLAELHVIHRDIQFVYAGSRKAGEQWTNAWFSARARELWHRREETHPDQDQGQPDRVAQAGEPPAIYDADRLRSPGDSIQDLRQLILEGPALEEPFSIADLRSLVPDLPDQRLRTTMRNLKKEGHLERIGAGRAARWRRCQAGGTRRVTPSPTK</sequence>
<dbReference type="InterPro" id="IPR011335">
    <property type="entry name" value="Restrct_endonuc-II-like"/>
</dbReference>
<protein>
    <recommendedName>
        <fullName evidence="1">ERCC4 domain-containing protein</fullName>
    </recommendedName>
</protein>
<dbReference type="Proteomes" id="UP000186400">
    <property type="component" value="Unassembled WGS sequence"/>
</dbReference>
<evidence type="ECO:0000259" key="1">
    <source>
        <dbReference type="Pfam" id="PF02732"/>
    </source>
</evidence>
<evidence type="ECO:0000313" key="2">
    <source>
        <dbReference type="EMBL" id="SIQ27956.1"/>
    </source>
</evidence>
<evidence type="ECO:0000313" key="3">
    <source>
        <dbReference type="Proteomes" id="UP000186400"/>
    </source>
</evidence>
<dbReference type="STRING" id="159291.SAMN05920897_106104"/>
<accession>A0A1N6RGZ1</accession>
<dbReference type="OrthoDB" id="9776021at2"/>
<dbReference type="SUPFAM" id="SSF52980">
    <property type="entry name" value="Restriction endonuclease-like"/>
    <property type="match status" value="1"/>
</dbReference>
<dbReference type="Gene3D" id="3.40.50.10130">
    <property type="match status" value="1"/>
</dbReference>
<proteinExistence type="predicted"/>
<dbReference type="InterPro" id="IPR006166">
    <property type="entry name" value="ERCC4_domain"/>
</dbReference>
<feature type="domain" description="ERCC4" evidence="1">
    <location>
        <begin position="152"/>
        <end position="262"/>
    </location>
</feature>
<gene>
    <name evidence="2" type="ORF">SAMN05920897_106104</name>
</gene>
<name>A0A1N6RGZ1_9SPIO</name>
<organism evidence="2 3">
    <name type="scientific">Alkalispirochaeta americana</name>
    <dbReference type="NCBI Taxonomy" id="159291"/>
    <lineage>
        <taxon>Bacteria</taxon>
        <taxon>Pseudomonadati</taxon>
        <taxon>Spirochaetota</taxon>
        <taxon>Spirochaetia</taxon>
        <taxon>Spirochaetales</taxon>
        <taxon>Spirochaetaceae</taxon>
        <taxon>Alkalispirochaeta</taxon>
    </lineage>
</organism>
<dbReference type="AlphaFoldDB" id="A0A1N6RGZ1"/>
<dbReference type="GO" id="GO:0004518">
    <property type="term" value="F:nuclease activity"/>
    <property type="evidence" value="ECO:0007669"/>
    <property type="project" value="InterPro"/>
</dbReference>
<dbReference type="GO" id="GO:0006259">
    <property type="term" value="P:DNA metabolic process"/>
    <property type="evidence" value="ECO:0007669"/>
    <property type="project" value="UniProtKB-ARBA"/>
</dbReference>
<dbReference type="Pfam" id="PF02732">
    <property type="entry name" value="ERCC4"/>
    <property type="match status" value="1"/>
</dbReference>
<reference evidence="2 3" key="1">
    <citation type="submission" date="2017-01" db="EMBL/GenBank/DDBJ databases">
        <authorList>
            <person name="Mah S.A."/>
            <person name="Swanson W.J."/>
            <person name="Moy G.W."/>
            <person name="Vacquier V.D."/>
        </authorList>
    </citation>
    <scope>NUCLEOTIDE SEQUENCE [LARGE SCALE GENOMIC DNA]</scope>
    <source>
        <strain evidence="2 3">ASpG1</strain>
    </source>
</reference>
<dbReference type="GO" id="GO:0003677">
    <property type="term" value="F:DNA binding"/>
    <property type="evidence" value="ECO:0007669"/>
    <property type="project" value="InterPro"/>
</dbReference>
<keyword evidence="3" id="KW-1185">Reference proteome</keyword>